<evidence type="ECO:0000313" key="2">
    <source>
        <dbReference type="Proteomes" id="UP000239757"/>
    </source>
</evidence>
<dbReference type="OrthoDB" id="6500128at2759"/>
<dbReference type="AlphaFoldDB" id="A0A2P5YM49"/>
<accession>A0A2P5YM49</accession>
<dbReference type="EMBL" id="KZ663010">
    <property type="protein sequence ID" value="PPS16670.1"/>
    <property type="molecule type" value="Genomic_DNA"/>
</dbReference>
<sequence>MMLTWHGISGQLKTNCICRPQPAPGTSASAVHHLIHPLVHLSSTTCSSYWHFTVPSLKAFLTDSLKSLTLQCETSGGQPKLMPVTAQVAKKWELFRGLYESPMIK</sequence>
<name>A0A2P5YM49_GOSBA</name>
<proteinExistence type="predicted"/>
<dbReference type="Proteomes" id="UP000239757">
    <property type="component" value="Unassembled WGS sequence"/>
</dbReference>
<organism evidence="1 2">
    <name type="scientific">Gossypium barbadense</name>
    <name type="common">Sea Island cotton</name>
    <name type="synonym">Hibiscus barbadensis</name>
    <dbReference type="NCBI Taxonomy" id="3634"/>
    <lineage>
        <taxon>Eukaryota</taxon>
        <taxon>Viridiplantae</taxon>
        <taxon>Streptophyta</taxon>
        <taxon>Embryophyta</taxon>
        <taxon>Tracheophyta</taxon>
        <taxon>Spermatophyta</taxon>
        <taxon>Magnoliopsida</taxon>
        <taxon>eudicotyledons</taxon>
        <taxon>Gunneridae</taxon>
        <taxon>Pentapetalae</taxon>
        <taxon>rosids</taxon>
        <taxon>malvids</taxon>
        <taxon>Malvales</taxon>
        <taxon>Malvaceae</taxon>
        <taxon>Malvoideae</taxon>
        <taxon>Gossypium</taxon>
    </lineage>
</organism>
<gene>
    <name evidence="1" type="ORF">GOBAR_AA03921</name>
</gene>
<reference evidence="1 2" key="1">
    <citation type="submission" date="2015-01" db="EMBL/GenBank/DDBJ databases">
        <title>Genome of allotetraploid Gossypium barbadense reveals genomic plasticity and fiber elongation in cotton evolution.</title>
        <authorList>
            <person name="Chen X."/>
            <person name="Liu X."/>
            <person name="Zhao B."/>
            <person name="Zheng H."/>
            <person name="Hu Y."/>
            <person name="Lu G."/>
            <person name="Yang C."/>
            <person name="Chen J."/>
            <person name="Shan C."/>
            <person name="Zhang L."/>
            <person name="Zhou Y."/>
            <person name="Wang L."/>
            <person name="Guo W."/>
            <person name="Bai Y."/>
            <person name="Ruan J."/>
            <person name="Shangguan X."/>
            <person name="Mao Y."/>
            <person name="Jiang J."/>
            <person name="Zhu Y."/>
            <person name="Lei J."/>
            <person name="Kang H."/>
            <person name="Chen S."/>
            <person name="He X."/>
            <person name="Wang R."/>
            <person name="Wang Y."/>
            <person name="Chen J."/>
            <person name="Wang L."/>
            <person name="Yu S."/>
            <person name="Wang B."/>
            <person name="Wei J."/>
            <person name="Song S."/>
            <person name="Lu X."/>
            <person name="Gao Z."/>
            <person name="Gu W."/>
            <person name="Deng X."/>
            <person name="Ma D."/>
            <person name="Wang S."/>
            <person name="Liang W."/>
            <person name="Fang L."/>
            <person name="Cai C."/>
            <person name="Zhu X."/>
            <person name="Zhou B."/>
            <person name="Zhang Y."/>
            <person name="Chen Z."/>
            <person name="Xu S."/>
            <person name="Zhu R."/>
            <person name="Wang S."/>
            <person name="Zhang T."/>
            <person name="Zhao G."/>
        </authorList>
    </citation>
    <scope>NUCLEOTIDE SEQUENCE [LARGE SCALE GENOMIC DNA]</scope>
    <source>
        <strain evidence="2">cv. Xinhai21</strain>
        <tissue evidence="1">Leaf</tissue>
    </source>
</reference>
<evidence type="ECO:0000313" key="1">
    <source>
        <dbReference type="EMBL" id="PPS16670.1"/>
    </source>
</evidence>
<protein>
    <submittedName>
        <fullName evidence="1">Uncharacterized protein</fullName>
    </submittedName>
</protein>